<accession>A0A1X2IKC4</accession>
<keyword evidence="2" id="KW-1185">Reference proteome</keyword>
<organism evidence="1 2">
    <name type="scientific">Absidia repens</name>
    <dbReference type="NCBI Taxonomy" id="90262"/>
    <lineage>
        <taxon>Eukaryota</taxon>
        <taxon>Fungi</taxon>
        <taxon>Fungi incertae sedis</taxon>
        <taxon>Mucoromycota</taxon>
        <taxon>Mucoromycotina</taxon>
        <taxon>Mucoromycetes</taxon>
        <taxon>Mucorales</taxon>
        <taxon>Cunninghamellaceae</taxon>
        <taxon>Absidia</taxon>
    </lineage>
</organism>
<dbReference type="OrthoDB" id="2377025at2759"/>
<dbReference type="Proteomes" id="UP000193560">
    <property type="component" value="Unassembled WGS sequence"/>
</dbReference>
<protein>
    <submittedName>
        <fullName evidence="1">Uncharacterized protein</fullName>
    </submittedName>
</protein>
<reference evidence="1 2" key="1">
    <citation type="submission" date="2016-07" db="EMBL/GenBank/DDBJ databases">
        <title>Pervasive Adenine N6-methylation of Active Genes in Fungi.</title>
        <authorList>
            <consortium name="DOE Joint Genome Institute"/>
            <person name="Mondo S.J."/>
            <person name="Dannebaum R.O."/>
            <person name="Kuo R.C."/>
            <person name="Labutti K."/>
            <person name="Haridas S."/>
            <person name="Kuo A."/>
            <person name="Salamov A."/>
            <person name="Ahrendt S.R."/>
            <person name="Lipzen A."/>
            <person name="Sullivan W."/>
            <person name="Andreopoulos W.B."/>
            <person name="Clum A."/>
            <person name="Lindquist E."/>
            <person name="Daum C."/>
            <person name="Ramamoorthy G.K."/>
            <person name="Gryganskyi A."/>
            <person name="Culley D."/>
            <person name="Magnuson J.K."/>
            <person name="James T.Y."/>
            <person name="O'Malley M.A."/>
            <person name="Stajich J.E."/>
            <person name="Spatafora J.W."/>
            <person name="Visel A."/>
            <person name="Grigoriev I.V."/>
        </authorList>
    </citation>
    <scope>NUCLEOTIDE SEQUENCE [LARGE SCALE GENOMIC DNA]</scope>
    <source>
        <strain evidence="1 2">NRRL 1336</strain>
    </source>
</reference>
<proteinExistence type="predicted"/>
<evidence type="ECO:0000313" key="1">
    <source>
        <dbReference type="EMBL" id="ORZ17994.1"/>
    </source>
</evidence>
<evidence type="ECO:0000313" key="2">
    <source>
        <dbReference type="Proteomes" id="UP000193560"/>
    </source>
</evidence>
<dbReference type="AlphaFoldDB" id="A0A1X2IKC4"/>
<name>A0A1X2IKC4_9FUNG</name>
<comment type="caution">
    <text evidence="1">The sequence shown here is derived from an EMBL/GenBank/DDBJ whole genome shotgun (WGS) entry which is preliminary data.</text>
</comment>
<dbReference type="EMBL" id="MCGE01000009">
    <property type="protein sequence ID" value="ORZ17994.1"/>
    <property type="molecule type" value="Genomic_DNA"/>
</dbReference>
<gene>
    <name evidence="1" type="ORF">BCR42DRAFT_412934</name>
</gene>
<sequence length="112" mass="13207">MTDFLYMISHAKLAEYYETRTDLPMRKYVLIANMLRNTPVQDEGKTEEQWLDTCLDALDQQDDEMYDDTKKQAITVRHYSFEPQEYHQNQSSTSKSISNQQQGVNIYQVVLS</sequence>